<keyword evidence="5" id="KW-0328">Glycosyltransferase</keyword>
<dbReference type="SMART" id="SM00472">
    <property type="entry name" value="MIR"/>
    <property type="match status" value="1"/>
</dbReference>
<feature type="transmembrane region" description="Helical" evidence="14">
    <location>
        <begin position="124"/>
        <end position="144"/>
    </location>
</feature>
<accession>A0A9N9IKN0</accession>
<organism evidence="16 17">
    <name type="scientific">Acaulospora morrowiae</name>
    <dbReference type="NCBI Taxonomy" id="94023"/>
    <lineage>
        <taxon>Eukaryota</taxon>
        <taxon>Fungi</taxon>
        <taxon>Fungi incertae sedis</taxon>
        <taxon>Mucoromycota</taxon>
        <taxon>Glomeromycotina</taxon>
        <taxon>Glomeromycetes</taxon>
        <taxon>Diversisporales</taxon>
        <taxon>Acaulosporaceae</taxon>
        <taxon>Acaulospora</taxon>
    </lineage>
</organism>
<comment type="catalytic activity">
    <reaction evidence="12">
        <text>a di-trans,poly-cis-dolichyl beta-D-mannosyl phosphate + L-threonyl-[protein] = 3-O-(alpha-D-mannosyl)-L-threonyl-[protein] + a di-trans,poly-cis-dolichyl phosphate + H(+)</text>
        <dbReference type="Rhea" id="RHEA:53396"/>
        <dbReference type="Rhea" id="RHEA-COMP:11060"/>
        <dbReference type="Rhea" id="RHEA-COMP:13547"/>
        <dbReference type="Rhea" id="RHEA-COMP:19498"/>
        <dbReference type="Rhea" id="RHEA-COMP:19501"/>
        <dbReference type="ChEBI" id="CHEBI:15378"/>
        <dbReference type="ChEBI" id="CHEBI:30013"/>
        <dbReference type="ChEBI" id="CHEBI:57683"/>
        <dbReference type="ChEBI" id="CHEBI:58211"/>
        <dbReference type="ChEBI" id="CHEBI:137323"/>
        <dbReference type="EC" id="2.4.1.109"/>
    </reaction>
</comment>
<gene>
    <name evidence="16" type="ORF">AMORRO_LOCUS14642</name>
</gene>
<comment type="similarity">
    <text evidence="3">Belongs to the glycosyltransferase 39 family.</text>
</comment>
<dbReference type="SUPFAM" id="SSF82109">
    <property type="entry name" value="MIR domain"/>
    <property type="match status" value="1"/>
</dbReference>
<evidence type="ECO:0000313" key="16">
    <source>
        <dbReference type="EMBL" id="CAG8739916.1"/>
    </source>
</evidence>
<evidence type="ECO:0000256" key="14">
    <source>
        <dbReference type="SAM" id="Phobius"/>
    </source>
</evidence>
<evidence type="ECO:0000313" key="17">
    <source>
        <dbReference type="Proteomes" id="UP000789342"/>
    </source>
</evidence>
<keyword evidence="7 14" id="KW-0812">Transmembrane</keyword>
<comment type="catalytic activity">
    <reaction evidence="13">
        <text>a di-trans,poly-cis-dolichyl beta-D-mannosyl phosphate + L-seryl-[protein] = 3-O-(alpha-D-mannosyl)-L-seryl-[protein] + a di-trans,poly-cis-dolichyl phosphate + H(+)</text>
        <dbReference type="Rhea" id="RHEA:17377"/>
        <dbReference type="Rhea" id="RHEA-COMP:9863"/>
        <dbReference type="Rhea" id="RHEA-COMP:13546"/>
        <dbReference type="Rhea" id="RHEA-COMP:19498"/>
        <dbReference type="Rhea" id="RHEA-COMP:19501"/>
        <dbReference type="ChEBI" id="CHEBI:15378"/>
        <dbReference type="ChEBI" id="CHEBI:29999"/>
        <dbReference type="ChEBI" id="CHEBI:57683"/>
        <dbReference type="ChEBI" id="CHEBI:58211"/>
        <dbReference type="ChEBI" id="CHEBI:137321"/>
        <dbReference type="EC" id="2.4.1.109"/>
    </reaction>
</comment>
<evidence type="ECO:0000256" key="3">
    <source>
        <dbReference type="ARBA" id="ARBA00007222"/>
    </source>
</evidence>
<comment type="pathway">
    <text evidence="2">Protein modification; protein glycosylation.</text>
</comment>
<keyword evidence="10 14" id="KW-1133">Transmembrane helix</keyword>
<dbReference type="PANTHER" id="PTHR10050:SF51">
    <property type="entry name" value="PROTEIN O-MANNOSYL-TRANSFERASE 1"/>
    <property type="match status" value="1"/>
</dbReference>
<evidence type="ECO:0000256" key="4">
    <source>
        <dbReference type="ARBA" id="ARBA00012839"/>
    </source>
</evidence>
<dbReference type="GO" id="GO:0004169">
    <property type="term" value="F:dolichyl-phosphate-mannose-protein mannosyltransferase activity"/>
    <property type="evidence" value="ECO:0007669"/>
    <property type="project" value="UniProtKB-EC"/>
</dbReference>
<evidence type="ECO:0000256" key="2">
    <source>
        <dbReference type="ARBA" id="ARBA00004922"/>
    </source>
</evidence>
<evidence type="ECO:0000256" key="13">
    <source>
        <dbReference type="ARBA" id="ARBA00045102"/>
    </source>
</evidence>
<keyword evidence="17" id="KW-1185">Reference proteome</keyword>
<feature type="transmembrane region" description="Helical" evidence="14">
    <location>
        <begin position="150"/>
        <end position="177"/>
    </location>
</feature>
<dbReference type="InterPro" id="IPR036300">
    <property type="entry name" value="MIR_dom_sf"/>
</dbReference>
<protein>
    <recommendedName>
        <fullName evidence="4">dolichyl-phosphate-mannose--protein mannosyltransferase</fullName>
        <ecNumber evidence="4">2.4.1.109</ecNumber>
    </recommendedName>
</protein>
<evidence type="ECO:0000256" key="6">
    <source>
        <dbReference type="ARBA" id="ARBA00022679"/>
    </source>
</evidence>
<evidence type="ECO:0000256" key="5">
    <source>
        <dbReference type="ARBA" id="ARBA00022676"/>
    </source>
</evidence>
<dbReference type="GO" id="GO:0005789">
    <property type="term" value="C:endoplasmic reticulum membrane"/>
    <property type="evidence" value="ECO:0007669"/>
    <property type="project" value="UniProtKB-SubCell"/>
</dbReference>
<proteinExistence type="inferred from homology"/>
<evidence type="ECO:0000256" key="11">
    <source>
        <dbReference type="ARBA" id="ARBA00023136"/>
    </source>
</evidence>
<dbReference type="Proteomes" id="UP000789342">
    <property type="component" value="Unassembled WGS sequence"/>
</dbReference>
<feature type="transmembrane region" description="Helical" evidence="14">
    <location>
        <begin position="198"/>
        <end position="219"/>
    </location>
</feature>
<evidence type="ECO:0000256" key="8">
    <source>
        <dbReference type="ARBA" id="ARBA00022737"/>
    </source>
</evidence>
<dbReference type="PANTHER" id="PTHR10050">
    <property type="entry name" value="DOLICHYL-PHOSPHATE-MANNOSE--PROTEIN MANNOSYLTRANSFERASE"/>
    <property type="match status" value="1"/>
</dbReference>
<dbReference type="AlphaFoldDB" id="A0A9N9IKN0"/>
<reference evidence="16" key="1">
    <citation type="submission" date="2021-06" db="EMBL/GenBank/DDBJ databases">
        <authorList>
            <person name="Kallberg Y."/>
            <person name="Tangrot J."/>
            <person name="Rosling A."/>
        </authorList>
    </citation>
    <scope>NUCLEOTIDE SEQUENCE</scope>
    <source>
        <strain evidence="16">CL551</strain>
    </source>
</reference>
<keyword evidence="9" id="KW-0256">Endoplasmic reticulum</keyword>
<dbReference type="Pfam" id="PF02366">
    <property type="entry name" value="PMT"/>
    <property type="match status" value="1"/>
</dbReference>
<evidence type="ECO:0000256" key="9">
    <source>
        <dbReference type="ARBA" id="ARBA00022824"/>
    </source>
</evidence>
<evidence type="ECO:0000256" key="1">
    <source>
        <dbReference type="ARBA" id="ARBA00004477"/>
    </source>
</evidence>
<feature type="non-terminal residue" evidence="16">
    <location>
        <position position="324"/>
    </location>
</feature>
<keyword evidence="8" id="KW-0677">Repeat</keyword>
<keyword evidence="6" id="KW-0808">Transferase</keyword>
<name>A0A9N9IKN0_9GLOM</name>
<feature type="transmembrane region" description="Helical" evidence="14">
    <location>
        <begin position="85"/>
        <end position="103"/>
    </location>
</feature>
<comment type="subcellular location">
    <subcellularLocation>
        <location evidence="1">Endoplasmic reticulum membrane</location>
        <topology evidence="1">Multi-pass membrane protein</topology>
    </subcellularLocation>
</comment>
<dbReference type="InterPro" id="IPR016093">
    <property type="entry name" value="MIR_motif"/>
</dbReference>
<evidence type="ECO:0000256" key="12">
    <source>
        <dbReference type="ARBA" id="ARBA00045085"/>
    </source>
</evidence>
<dbReference type="EMBL" id="CAJVPV010030016">
    <property type="protein sequence ID" value="CAG8739916.1"/>
    <property type="molecule type" value="Genomic_DNA"/>
</dbReference>
<evidence type="ECO:0000256" key="10">
    <source>
        <dbReference type="ARBA" id="ARBA00022989"/>
    </source>
</evidence>
<dbReference type="OrthoDB" id="292747at2759"/>
<dbReference type="EC" id="2.4.1.109" evidence="4"/>
<dbReference type="PROSITE" id="PS50919">
    <property type="entry name" value="MIR"/>
    <property type="match status" value="1"/>
</dbReference>
<dbReference type="InterPro" id="IPR003342">
    <property type="entry name" value="ArnT-like_N"/>
</dbReference>
<evidence type="ECO:0000259" key="15">
    <source>
        <dbReference type="PROSITE" id="PS50919"/>
    </source>
</evidence>
<feature type="domain" description="MIR" evidence="15">
    <location>
        <begin position="251"/>
        <end position="311"/>
    </location>
</feature>
<dbReference type="InterPro" id="IPR027005">
    <property type="entry name" value="PMT-like"/>
</dbReference>
<keyword evidence="11 14" id="KW-0472">Membrane</keyword>
<feature type="transmembrane region" description="Helical" evidence="14">
    <location>
        <begin position="37"/>
        <end position="56"/>
    </location>
</feature>
<dbReference type="Gene3D" id="2.80.10.50">
    <property type="match status" value="1"/>
</dbReference>
<sequence length="324" mass="37519">MPIRNRQEKNVNFQEKDVYFDFDDKKKEFFRVSKNENIIVLTILTILSFATRFYMISHPKEVVFDEVHFGKFASYYLKRTYYFDVHPPLGKLMIAAMGWILGYDGHFDFKKIGMDYIENDVPYVGLRSLPAALGALYVPLAYLIMKESGYPMITAILAAGLMVGLFTVFTIGYAVLYDLWNLLDIKRGLSMDHIRKHFLARALGLIVVPIAIYLFWFYIHFLILNTSGPGDAFMSPSFQETLKDSAVNLQSLEIRYNDTITLKHKDTKAFLHSHTARYPRRYEDGRISSAGQQVTGYKHADANNHWRIKPAENFFDQSRPENDT</sequence>
<comment type="caution">
    <text evidence="16">The sequence shown here is derived from an EMBL/GenBank/DDBJ whole genome shotgun (WGS) entry which is preliminary data.</text>
</comment>
<evidence type="ECO:0000256" key="7">
    <source>
        <dbReference type="ARBA" id="ARBA00022692"/>
    </source>
</evidence>